<dbReference type="Proteomes" id="UP000198999">
    <property type="component" value="Unassembled WGS sequence"/>
</dbReference>
<protein>
    <submittedName>
        <fullName evidence="1">Uncharacterized protein</fullName>
    </submittedName>
</protein>
<dbReference type="EMBL" id="FOFN01000004">
    <property type="protein sequence ID" value="SEQ98164.1"/>
    <property type="molecule type" value="Genomic_DNA"/>
</dbReference>
<dbReference type="InterPro" id="IPR054207">
    <property type="entry name" value="DUF6913"/>
</dbReference>
<dbReference type="OrthoDB" id="1430532at2"/>
<sequence length="172" mass="19849">MFLKAFKEKSNKKYLNKLLLERSLNVNNNKTKSLGVILNFDEIEDFNAFNVLASRLKVHANKIKVIAYTTDLKSHGNSWDACFNAKDFGWNGEIKNIELQTFLNEPFDVLISYYTQEHLELKLLTALSKSQFKIGILQSETRLNDLIIKTKISEIEVFGNEVVKYLTVLNKI</sequence>
<organism evidence="1 2">
    <name type="scientific">Hyunsoonleella jejuensis</name>
    <dbReference type="NCBI Taxonomy" id="419940"/>
    <lineage>
        <taxon>Bacteria</taxon>
        <taxon>Pseudomonadati</taxon>
        <taxon>Bacteroidota</taxon>
        <taxon>Flavobacteriia</taxon>
        <taxon>Flavobacteriales</taxon>
        <taxon>Flavobacteriaceae</taxon>
    </lineage>
</organism>
<accession>A0A1H9KG83</accession>
<dbReference type="AlphaFoldDB" id="A0A1H9KG83"/>
<dbReference type="RefSeq" id="WP_092580552.1">
    <property type="nucleotide sequence ID" value="NZ_FOFN01000004.1"/>
</dbReference>
<evidence type="ECO:0000313" key="1">
    <source>
        <dbReference type="EMBL" id="SEQ98164.1"/>
    </source>
</evidence>
<proteinExistence type="predicted"/>
<dbReference type="STRING" id="419940.SAMN05421824_2742"/>
<keyword evidence="2" id="KW-1185">Reference proteome</keyword>
<evidence type="ECO:0000313" key="2">
    <source>
        <dbReference type="Proteomes" id="UP000198999"/>
    </source>
</evidence>
<gene>
    <name evidence="1" type="ORF">SAMN05421824_2742</name>
</gene>
<reference evidence="1 2" key="1">
    <citation type="submission" date="2016-10" db="EMBL/GenBank/DDBJ databases">
        <authorList>
            <person name="de Groot N.N."/>
        </authorList>
    </citation>
    <scope>NUCLEOTIDE SEQUENCE [LARGE SCALE GENOMIC DNA]</scope>
    <source>
        <strain evidence="1 2">DSM 21035</strain>
    </source>
</reference>
<dbReference type="Pfam" id="PF21857">
    <property type="entry name" value="DUF6913"/>
    <property type="match status" value="1"/>
</dbReference>
<name>A0A1H9KG83_9FLAO</name>